<feature type="domain" description="Zn(2)-C6 fungal-type" evidence="7">
    <location>
        <begin position="38"/>
        <end position="68"/>
    </location>
</feature>
<dbReference type="AlphaFoldDB" id="G3B402"/>
<dbReference type="OrthoDB" id="5600212at2759"/>
<evidence type="ECO:0000259" key="7">
    <source>
        <dbReference type="PROSITE" id="PS50048"/>
    </source>
</evidence>
<evidence type="ECO:0000313" key="8">
    <source>
        <dbReference type="EMBL" id="EGV63903.1"/>
    </source>
</evidence>
<dbReference type="GO" id="GO:0005634">
    <property type="term" value="C:nucleus"/>
    <property type="evidence" value="ECO:0007669"/>
    <property type="project" value="UniProtKB-SubCell"/>
</dbReference>
<evidence type="ECO:0000256" key="3">
    <source>
        <dbReference type="ARBA" id="ARBA00023015"/>
    </source>
</evidence>
<dbReference type="PROSITE" id="PS00463">
    <property type="entry name" value="ZN2_CY6_FUNGAL_1"/>
    <property type="match status" value="1"/>
</dbReference>
<organism evidence="9">
    <name type="scientific">Candida tenuis (strain ATCC 10573 / BCRC 21748 / CBS 615 / JCM 9827 / NBRC 10315 / NRRL Y-1498 / VKM Y-70)</name>
    <name type="common">Yeast</name>
    <name type="synonym">Yamadazyma tenuis</name>
    <dbReference type="NCBI Taxonomy" id="590646"/>
    <lineage>
        <taxon>Eukaryota</taxon>
        <taxon>Fungi</taxon>
        <taxon>Dikarya</taxon>
        <taxon>Ascomycota</taxon>
        <taxon>Saccharomycotina</taxon>
        <taxon>Pichiomycetes</taxon>
        <taxon>Debaryomycetaceae</taxon>
        <taxon>Yamadazyma</taxon>
    </lineage>
</organism>
<accession>G3B402</accession>
<dbReference type="InterPro" id="IPR007219">
    <property type="entry name" value="XnlR_reg_dom"/>
</dbReference>
<name>G3B402_CANTC</name>
<dbReference type="PROSITE" id="PS50048">
    <property type="entry name" value="ZN2_CY6_FUNGAL_2"/>
    <property type="match status" value="1"/>
</dbReference>
<protein>
    <recommendedName>
        <fullName evidence="7">Zn(2)-C6 fungal-type domain-containing protein</fullName>
    </recommendedName>
</protein>
<feature type="region of interest" description="Disordered" evidence="6">
    <location>
        <begin position="1"/>
        <end position="33"/>
    </location>
</feature>
<dbReference type="eggNOG" id="ENOG502RXKS">
    <property type="taxonomic scope" value="Eukaryota"/>
</dbReference>
<dbReference type="HOGENOM" id="CLU_011915_1_0_1"/>
<dbReference type="Gene3D" id="4.10.240.10">
    <property type="entry name" value="Zn(2)-C6 fungal-type DNA-binding domain"/>
    <property type="match status" value="1"/>
</dbReference>
<evidence type="ECO:0000256" key="6">
    <source>
        <dbReference type="SAM" id="MobiDB-lite"/>
    </source>
</evidence>
<proteinExistence type="predicted"/>
<keyword evidence="2" id="KW-0479">Metal-binding</keyword>
<dbReference type="SUPFAM" id="SSF57701">
    <property type="entry name" value="Zn2/Cys6 DNA-binding domain"/>
    <property type="match status" value="1"/>
</dbReference>
<sequence>MENSTSDSDSGRGDISTTYNTGRVTKPPPSTSGKISKSCDHCKLKKIKCDQKKPTCVNCVKYGETCIYSVMKKPGLRSGYGQQVFERIEELDNFLEEKFDTLEKRYTGPSVATSSTIRPIPLNFQSTGTDPMNLSTTNPTITPNSALISAGPGPMFTRNNSSNNYTPNTNSAISPPEDIDSLPPLDKIEVLVELYFELVNPVFPILHPTLDRPRILKTIDTSNFLLLGVLVSTVKLQINLFSPQEAERYFAFIKSKIVSSCFAVRTIQELRAVALLAFTLYGESNNHEAWSMISLAVGGCLHLGIIKDFPLNNDLLGIPQNELVSLNRTEGAEWEVWAEKESIRYLMWEVYKLDKLSSMGSHFVSKLPQEEVSSLLPLKADFWEFKSLYNKALIEKEQTHTLNDFNFKPGNRDIYGSNCYLIQVLNLMGRGSKFRGSPMDIKDMGSILAWQLGCYEFEKEIQAWKSSLPDNVSQFLDSEILMSSQITVKDVILHSLYHTMIIRLHSPTAFSDSQDKYLISAQTSKAKCLKSAHLILKISKSLPSLFQIDEESVFPIFGPYYAFSIWVSGRVILVDAIHSQGQLEGEFDYAISLLRRIGQKWECAAKYANILEFFKDDTMTVDTSSHDGTGEFYSSNSYSEDARLIADIKLNASSLDSLLSKKVARYKNAKGNIDDLSIFDWFKLPLNNVFMPSQMY</sequence>
<comment type="subcellular location">
    <subcellularLocation>
        <location evidence="1">Nucleus</location>
    </subcellularLocation>
</comment>
<dbReference type="GO" id="GO:0000981">
    <property type="term" value="F:DNA-binding transcription factor activity, RNA polymerase II-specific"/>
    <property type="evidence" value="ECO:0007669"/>
    <property type="project" value="InterPro"/>
</dbReference>
<dbReference type="InterPro" id="IPR001138">
    <property type="entry name" value="Zn2Cys6_DnaBD"/>
</dbReference>
<evidence type="ECO:0000256" key="2">
    <source>
        <dbReference type="ARBA" id="ARBA00022723"/>
    </source>
</evidence>
<dbReference type="GO" id="GO:0006351">
    <property type="term" value="P:DNA-templated transcription"/>
    <property type="evidence" value="ECO:0007669"/>
    <property type="project" value="InterPro"/>
</dbReference>
<evidence type="ECO:0000256" key="4">
    <source>
        <dbReference type="ARBA" id="ARBA00023163"/>
    </source>
</evidence>
<dbReference type="SMART" id="SM00066">
    <property type="entry name" value="GAL4"/>
    <property type="match status" value="1"/>
</dbReference>
<dbReference type="CDD" id="cd00067">
    <property type="entry name" value="GAL4"/>
    <property type="match status" value="1"/>
</dbReference>
<evidence type="ECO:0000313" key="9">
    <source>
        <dbReference type="Proteomes" id="UP000000707"/>
    </source>
</evidence>
<evidence type="ECO:0000256" key="1">
    <source>
        <dbReference type="ARBA" id="ARBA00004123"/>
    </source>
</evidence>
<dbReference type="Proteomes" id="UP000000707">
    <property type="component" value="Unassembled WGS sequence"/>
</dbReference>
<dbReference type="GO" id="GO:0008270">
    <property type="term" value="F:zinc ion binding"/>
    <property type="evidence" value="ECO:0007669"/>
    <property type="project" value="InterPro"/>
</dbReference>
<dbReference type="Pfam" id="PF04082">
    <property type="entry name" value="Fungal_trans"/>
    <property type="match status" value="1"/>
</dbReference>
<dbReference type="EMBL" id="GL996521">
    <property type="protein sequence ID" value="EGV63903.1"/>
    <property type="molecule type" value="Genomic_DNA"/>
</dbReference>
<dbReference type="PANTHER" id="PTHR47338:SF20">
    <property type="entry name" value="ZN(II)2CYS6 TRANSCRIPTION FACTOR (EUROFUNG)"/>
    <property type="match status" value="1"/>
</dbReference>
<keyword evidence="5" id="KW-0539">Nucleus</keyword>
<dbReference type="Pfam" id="PF00172">
    <property type="entry name" value="Zn_clus"/>
    <property type="match status" value="1"/>
</dbReference>
<evidence type="ECO:0000256" key="5">
    <source>
        <dbReference type="ARBA" id="ARBA00023242"/>
    </source>
</evidence>
<gene>
    <name evidence="8" type="ORF">CANTEDRAFT_130275</name>
</gene>
<keyword evidence="3" id="KW-0805">Transcription regulation</keyword>
<dbReference type="InterPro" id="IPR050815">
    <property type="entry name" value="TF_fung"/>
</dbReference>
<keyword evidence="4" id="KW-0804">Transcription</keyword>
<keyword evidence="9" id="KW-1185">Reference proteome</keyword>
<reference evidence="8 9" key="1">
    <citation type="journal article" date="2011" name="Proc. Natl. Acad. Sci. U.S.A.">
        <title>Comparative genomics of xylose-fermenting fungi for enhanced biofuel production.</title>
        <authorList>
            <person name="Wohlbach D.J."/>
            <person name="Kuo A."/>
            <person name="Sato T.K."/>
            <person name="Potts K.M."/>
            <person name="Salamov A.A."/>
            <person name="LaButti K.M."/>
            <person name="Sun H."/>
            <person name="Clum A."/>
            <person name="Pangilinan J.L."/>
            <person name="Lindquist E.A."/>
            <person name="Lucas S."/>
            <person name="Lapidus A."/>
            <person name="Jin M."/>
            <person name="Gunawan C."/>
            <person name="Balan V."/>
            <person name="Dale B.E."/>
            <person name="Jeffries T.W."/>
            <person name="Zinkel R."/>
            <person name="Barry K.W."/>
            <person name="Grigoriev I.V."/>
            <person name="Gasch A.P."/>
        </authorList>
    </citation>
    <scope>NUCLEOTIDE SEQUENCE [LARGE SCALE GENOMIC DNA]</scope>
    <source>
        <strain evidence="9">ATCC 10573 / BCRC 21748 / CBS 615 / JCM 9827 / NBRC 10315 / NRRL Y-1498 / VKM Y-70</strain>
    </source>
</reference>
<dbReference type="PANTHER" id="PTHR47338">
    <property type="entry name" value="ZN(II)2CYS6 TRANSCRIPTION FACTOR (EUROFUNG)-RELATED"/>
    <property type="match status" value="1"/>
</dbReference>
<dbReference type="InterPro" id="IPR036864">
    <property type="entry name" value="Zn2-C6_fun-type_DNA-bd_sf"/>
</dbReference>
<dbReference type="PRINTS" id="PR00755">
    <property type="entry name" value="AFLATOXINBRP"/>
</dbReference>
<dbReference type="CDD" id="cd12148">
    <property type="entry name" value="fungal_TF_MHR"/>
    <property type="match status" value="1"/>
</dbReference>
<dbReference type="GO" id="GO:0003677">
    <property type="term" value="F:DNA binding"/>
    <property type="evidence" value="ECO:0007669"/>
    <property type="project" value="InterPro"/>
</dbReference>